<evidence type="ECO:0000313" key="5">
    <source>
        <dbReference type="EMBL" id="SQJ17318.1"/>
    </source>
</evidence>
<dbReference type="InterPro" id="IPR023765">
    <property type="entry name" value="SBP_5_CS"/>
</dbReference>
<dbReference type="RefSeq" id="WP_005982589.1">
    <property type="nucleotide sequence ID" value="NZ_CABKNW010000008.1"/>
</dbReference>
<sequence>MHLKGRNKKLIVMSLLGLALLGCGKEEKAPEKKVVRTITSMDIDSLNPYKLVSSGSEEIMMNVFEGLVMPTVDGGLAPAVAKEYKISDDGLTYTFEIREGIKFHNGNPLDVKDVEFSLRKMSGREGDTPAQAMFSNIDDIKITGDNEITITLKVPDSAFIYYMTEGIVPDENRDSLDKEAIGTGPFKVSGYDREQKITLTKNDDYWGEKAKIDEVDIFVTPNAETAFLKLLSGEIDILPRVDSKRLNELKNFKTISGAQNTVQLFALNNKFEPFSHKEVREAINLAVDKDAVIKNVMGGYGIKLETNMSPVMKKYCIDNIGEKRDVEKAKELLKKAGYENLKFTVKVPSNYAMHVSTAQVIAEQLKEVGITMNIETVEWATWLSEVYSGRKYEATIVGLTGKLDPDSILKRYVSDYPRNFFNYENPKYDKLIADAKITSDENKRIEYYKEAQKILRDENVAVFIMDPELITAVNKNINGYVFYPLSFTNFAKISIGD</sequence>
<dbReference type="Pfam" id="PF00496">
    <property type="entry name" value="SBP_bac_5"/>
    <property type="match status" value="1"/>
</dbReference>
<dbReference type="PROSITE" id="PS51257">
    <property type="entry name" value="PROKAR_LIPOPROTEIN"/>
    <property type="match status" value="1"/>
</dbReference>
<dbReference type="Gene3D" id="3.40.190.10">
    <property type="entry name" value="Periplasmic binding protein-like II"/>
    <property type="match status" value="1"/>
</dbReference>
<dbReference type="GeneID" id="78454590"/>
<dbReference type="Gene3D" id="3.90.76.10">
    <property type="entry name" value="Dipeptide-binding Protein, Domain 1"/>
    <property type="match status" value="1"/>
</dbReference>
<comment type="similarity">
    <text evidence="1">Belongs to the bacterial solute-binding protein 5 family.</text>
</comment>
<evidence type="ECO:0000259" key="4">
    <source>
        <dbReference type="Pfam" id="PF00496"/>
    </source>
</evidence>
<protein>
    <submittedName>
        <fullName evidence="5">Dipeptide-binding protein</fullName>
    </submittedName>
</protein>
<dbReference type="InterPro" id="IPR000914">
    <property type="entry name" value="SBP_5_dom"/>
</dbReference>
<name>A0AAX2JFF4_9FUSO</name>
<dbReference type="Proteomes" id="UP000249008">
    <property type="component" value="Chromosome 1"/>
</dbReference>
<accession>A0AAX2JFF4</accession>
<feature type="domain" description="Solute-binding protein family 5" evidence="4">
    <location>
        <begin position="76"/>
        <end position="416"/>
    </location>
</feature>
<dbReference type="KEGG" id="ful:C4N20_07205"/>
<dbReference type="AlphaFoldDB" id="A0AAX2JFF4"/>
<dbReference type="InterPro" id="IPR030678">
    <property type="entry name" value="Peptide/Ni-bd"/>
</dbReference>
<dbReference type="PANTHER" id="PTHR30290:SF9">
    <property type="entry name" value="OLIGOPEPTIDE-BINDING PROTEIN APPA"/>
    <property type="match status" value="1"/>
</dbReference>
<dbReference type="EMBL" id="LS483487">
    <property type="protein sequence ID" value="SQJ17318.1"/>
    <property type="molecule type" value="Genomic_DNA"/>
</dbReference>
<evidence type="ECO:0000256" key="3">
    <source>
        <dbReference type="ARBA" id="ARBA00022729"/>
    </source>
</evidence>
<evidence type="ECO:0000256" key="1">
    <source>
        <dbReference type="ARBA" id="ARBA00005695"/>
    </source>
</evidence>
<keyword evidence="3" id="KW-0732">Signal</keyword>
<dbReference type="InterPro" id="IPR039424">
    <property type="entry name" value="SBP_5"/>
</dbReference>
<evidence type="ECO:0000313" key="6">
    <source>
        <dbReference type="Proteomes" id="UP000249008"/>
    </source>
</evidence>
<evidence type="ECO:0000256" key="2">
    <source>
        <dbReference type="ARBA" id="ARBA00022448"/>
    </source>
</evidence>
<dbReference type="SUPFAM" id="SSF53850">
    <property type="entry name" value="Periplasmic binding protein-like II"/>
    <property type="match status" value="1"/>
</dbReference>
<reference evidence="5 6" key="1">
    <citation type="submission" date="2018-06" db="EMBL/GenBank/DDBJ databases">
        <authorList>
            <consortium name="Pathogen Informatics"/>
            <person name="Doyle S."/>
        </authorList>
    </citation>
    <scope>NUCLEOTIDE SEQUENCE [LARGE SCALE GENOMIC DNA]</scope>
    <source>
        <strain evidence="5 6">NCTC12112</strain>
    </source>
</reference>
<organism evidence="5 6">
    <name type="scientific">Fusobacterium ulcerans</name>
    <dbReference type="NCBI Taxonomy" id="861"/>
    <lineage>
        <taxon>Bacteria</taxon>
        <taxon>Fusobacteriati</taxon>
        <taxon>Fusobacteriota</taxon>
        <taxon>Fusobacteriia</taxon>
        <taxon>Fusobacteriales</taxon>
        <taxon>Fusobacteriaceae</taxon>
        <taxon>Fusobacterium</taxon>
    </lineage>
</organism>
<dbReference type="GO" id="GO:0042597">
    <property type="term" value="C:periplasmic space"/>
    <property type="evidence" value="ECO:0007669"/>
    <property type="project" value="UniProtKB-ARBA"/>
</dbReference>
<dbReference type="PIRSF" id="PIRSF002741">
    <property type="entry name" value="MppA"/>
    <property type="match status" value="1"/>
</dbReference>
<dbReference type="PROSITE" id="PS01040">
    <property type="entry name" value="SBP_BACTERIAL_5"/>
    <property type="match status" value="1"/>
</dbReference>
<dbReference type="PANTHER" id="PTHR30290">
    <property type="entry name" value="PERIPLASMIC BINDING COMPONENT OF ABC TRANSPORTER"/>
    <property type="match status" value="1"/>
</dbReference>
<dbReference type="GO" id="GO:0043190">
    <property type="term" value="C:ATP-binding cassette (ABC) transporter complex"/>
    <property type="evidence" value="ECO:0007669"/>
    <property type="project" value="InterPro"/>
</dbReference>
<dbReference type="GO" id="GO:1904680">
    <property type="term" value="F:peptide transmembrane transporter activity"/>
    <property type="evidence" value="ECO:0007669"/>
    <property type="project" value="TreeGrafter"/>
</dbReference>
<proteinExistence type="inferred from homology"/>
<keyword evidence="2" id="KW-0813">Transport</keyword>
<dbReference type="Gene3D" id="3.10.105.10">
    <property type="entry name" value="Dipeptide-binding Protein, Domain 3"/>
    <property type="match status" value="1"/>
</dbReference>
<gene>
    <name evidence="5" type="primary">dppA_4</name>
    <name evidence="5" type="ORF">NCTC12112_03333</name>
</gene>
<dbReference type="GO" id="GO:0015833">
    <property type="term" value="P:peptide transport"/>
    <property type="evidence" value="ECO:0007669"/>
    <property type="project" value="TreeGrafter"/>
</dbReference>